<proteinExistence type="predicted"/>
<organism evidence="7 8">
    <name type="scientific">Pannonibacter indicus</name>
    <dbReference type="NCBI Taxonomy" id="466044"/>
    <lineage>
        <taxon>Bacteria</taxon>
        <taxon>Pseudomonadati</taxon>
        <taxon>Pseudomonadota</taxon>
        <taxon>Alphaproteobacteria</taxon>
        <taxon>Hyphomicrobiales</taxon>
        <taxon>Stappiaceae</taxon>
        <taxon>Pannonibacter</taxon>
    </lineage>
</organism>
<evidence type="ECO:0000256" key="5">
    <source>
        <dbReference type="SAM" id="MobiDB-lite"/>
    </source>
</evidence>
<dbReference type="Pfam" id="PF00440">
    <property type="entry name" value="TetR_N"/>
    <property type="match status" value="1"/>
</dbReference>
<keyword evidence="8" id="KW-1185">Reference proteome</keyword>
<dbReference type="SUPFAM" id="SSF48498">
    <property type="entry name" value="Tetracyclin repressor-like, C-terminal domain"/>
    <property type="match status" value="1"/>
</dbReference>
<dbReference type="RefSeq" id="WP_055455573.1">
    <property type="nucleotide sequence ID" value="NZ_CYHE01000005.1"/>
</dbReference>
<dbReference type="AlphaFoldDB" id="A0A0K6HZ11"/>
<keyword evidence="3" id="KW-0804">Transcription</keyword>
<dbReference type="PROSITE" id="PS50977">
    <property type="entry name" value="HTH_TETR_2"/>
    <property type="match status" value="1"/>
</dbReference>
<dbReference type="InterPro" id="IPR009057">
    <property type="entry name" value="Homeodomain-like_sf"/>
</dbReference>
<evidence type="ECO:0000256" key="4">
    <source>
        <dbReference type="PROSITE-ProRule" id="PRU00335"/>
    </source>
</evidence>
<dbReference type="Gene3D" id="1.10.357.10">
    <property type="entry name" value="Tetracycline Repressor, domain 2"/>
    <property type="match status" value="1"/>
</dbReference>
<dbReference type="Proteomes" id="UP000183900">
    <property type="component" value="Unassembled WGS sequence"/>
</dbReference>
<accession>A0A0K6HZ11</accession>
<sequence>MTKKTAEPRLSAAGATAGPGRPRSYDEGEVLRAALELFRRQGFEATSLDDLTQAMGISRSSLYAAFGSKQDVLLAALRRYSATALEALKSIGDAPHAHRAEAVAAMLRALADPSGGKHGCLLVNCITELAPQNEEVAALGRHHLERIEAIIAEALDENGPEPLRARARALAALAIGTLTLRKSGLDEAYITSALDEGLARLLAPPQAVPA</sequence>
<dbReference type="PRINTS" id="PR00455">
    <property type="entry name" value="HTHTETR"/>
</dbReference>
<name>A0A0K6HZ11_9HYPH</name>
<dbReference type="PANTHER" id="PTHR47506">
    <property type="entry name" value="TRANSCRIPTIONAL REGULATORY PROTEIN"/>
    <property type="match status" value="1"/>
</dbReference>
<keyword evidence="2 4" id="KW-0238">DNA-binding</keyword>
<dbReference type="EMBL" id="CYHE01000005">
    <property type="protein sequence ID" value="CUA96144.1"/>
    <property type="molecule type" value="Genomic_DNA"/>
</dbReference>
<gene>
    <name evidence="7" type="ORF">Ga0061067_10547</name>
</gene>
<dbReference type="InterPro" id="IPR001647">
    <property type="entry name" value="HTH_TetR"/>
</dbReference>
<dbReference type="InterPro" id="IPR036271">
    <property type="entry name" value="Tet_transcr_reg_TetR-rel_C_sf"/>
</dbReference>
<dbReference type="OrthoDB" id="9779746at2"/>
<evidence type="ECO:0000313" key="7">
    <source>
        <dbReference type="EMBL" id="CUA96144.1"/>
    </source>
</evidence>
<keyword evidence="1" id="KW-0805">Transcription regulation</keyword>
<protein>
    <submittedName>
        <fullName evidence="7">Transcriptional regulator, TetR family</fullName>
    </submittedName>
</protein>
<evidence type="ECO:0000256" key="2">
    <source>
        <dbReference type="ARBA" id="ARBA00023125"/>
    </source>
</evidence>
<dbReference type="Gene3D" id="1.10.10.60">
    <property type="entry name" value="Homeodomain-like"/>
    <property type="match status" value="1"/>
</dbReference>
<feature type="DNA-binding region" description="H-T-H motif" evidence="4">
    <location>
        <begin position="47"/>
        <end position="66"/>
    </location>
</feature>
<evidence type="ECO:0000256" key="3">
    <source>
        <dbReference type="ARBA" id="ARBA00023163"/>
    </source>
</evidence>
<evidence type="ECO:0000313" key="8">
    <source>
        <dbReference type="Proteomes" id="UP000183900"/>
    </source>
</evidence>
<dbReference type="SUPFAM" id="SSF46689">
    <property type="entry name" value="Homeodomain-like"/>
    <property type="match status" value="1"/>
</dbReference>
<feature type="compositionally biased region" description="Low complexity" evidence="5">
    <location>
        <begin position="12"/>
        <end position="22"/>
    </location>
</feature>
<dbReference type="PANTHER" id="PTHR47506:SF1">
    <property type="entry name" value="HTH-TYPE TRANSCRIPTIONAL REGULATOR YJDC"/>
    <property type="match status" value="1"/>
</dbReference>
<feature type="domain" description="HTH tetR-type" evidence="6">
    <location>
        <begin position="24"/>
        <end position="84"/>
    </location>
</feature>
<evidence type="ECO:0000259" key="6">
    <source>
        <dbReference type="PROSITE" id="PS50977"/>
    </source>
</evidence>
<evidence type="ECO:0000256" key="1">
    <source>
        <dbReference type="ARBA" id="ARBA00023015"/>
    </source>
</evidence>
<reference evidence="8" key="1">
    <citation type="submission" date="2015-08" db="EMBL/GenBank/DDBJ databases">
        <authorList>
            <person name="Varghese N."/>
        </authorList>
    </citation>
    <scope>NUCLEOTIDE SEQUENCE [LARGE SCALE GENOMIC DNA]</scope>
    <source>
        <strain evidence="8">DSM 23407</strain>
    </source>
</reference>
<feature type="region of interest" description="Disordered" evidence="5">
    <location>
        <begin position="1"/>
        <end position="25"/>
    </location>
</feature>
<dbReference type="GO" id="GO:0003677">
    <property type="term" value="F:DNA binding"/>
    <property type="evidence" value="ECO:0007669"/>
    <property type="project" value="UniProtKB-UniRule"/>
</dbReference>